<feature type="binding site" evidence="8">
    <location>
        <position position="290"/>
    </location>
    <ligand>
        <name>Zn(2+)</name>
        <dbReference type="ChEBI" id="CHEBI:29105"/>
        <label>4</label>
        <note>catalytic</note>
    </ligand>
</feature>
<dbReference type="GO" id="GO:0006508">
    <property type="term" value="P:proteolysis"/>
    <property type="evidence" value="ECO:0007669"/>
    <property type="project" value="UniProtKB-KW"/>
</dbReference>
<comment type="subunit">
    <text evidence="8">Associates with the 60S ribosomal subunit of the 80S translational complex.</text>
</comment>
<dbReference type="GO" id="GO:0005829">
    <property type="term" value="C:cytosol"/>
    <property type="evidence" value="ECO:0007669"/>
    <property type="project" value="TreeGrafter"/>
</dbReference>
<protein>
    <recommendedName>
        <fullName evidence="10">Methionine aminopeptidase</fullName>
        <ecNumber evidence="10">3.4.11.18</ecNumber>
    </recommendedName>
</protein>
<dbReference type="HAMAP" id="MF_01974">
    <property type="entry name" value="MetAP_1"/>
    <property type="match status" value="1"/>
</dbReference>
<feature type="transmembrane region" description="Helical" evidence="11">
    <location>
        <begin position="340"/>
        <end position="369"/>
    </location>
</feature>
<keyword evidence="1 8" id="KW-0031">Aminopeptidase</keyword>
<evidence type="ECO:0000256" key="6">
    <source>
        <dbReference type="ARBA" id="ARBA00022801"/>
    </source>
</evidence>
<dbReference type="PROSITE" id="PS00680">
    <property type="entry name" value="MAP_1"/>
    <property type="match status" value="1"/>
</dbReference>
<keyword evidence="6 8" id="KW-0378">Hydrolase</keyword>
<name>A0A1D2A6W1_AUXPR</name>
<dbReference type="EMBL" id="GDKF01003708">
    <property type="protein sequence ID" value="JAT74914.1"/>
    <property type="molecule type" value="Transcribed_RNA"/>
</dbReference>
<feature type="binding site" evidence="8">
    <location>
        <position position="227"/>
    </location>
    <ligand>
        <name>Zn(2+)</name>
        <dbReference type="ChEBI" id="CHEBI:29105"/>
        <label>4</label>
        <note>catalytic</note>
    </ligand>
</feature>
<evidence type="ECO:0000256" key="5">
    <source>
        <dbReference type="ARBA" id="ARBA00022771"/>
    </source>
</evidence>
<dbReference type="GO" id="GO:0004239">
    <property type="term" value="F:initiator methionyl aminopeptidase activity"/>
    <property type="evidence" value="ECO:0007669"/>
    <property type="project" value="UniProtKB-UniRule"/>
</dbReference>
<dbReference type="EC" id="3.4.11.18" evidence="10"/>
<feature type="domain" description="C6H2-type" evidence="12">
    <location>
        <begin position="10"/>
        <end position="63"/>
    </location>
</feature>
<comment type="cofactor">
    <cofactor evidence="8">
        <name>Zn(2+)</name>
        <dbReference type="ChEBI" id="CHEBI:29105"/>
    </cofactor>
    <cofactor evidence="8">
        <name>Co(2+)</name>
        <dbReference type="ChEBI" id="CHEBI:48828"/>
    </cofactor>
    <cofactor evidence="8">
        <name>Mn(2+)</name>
        <dbReference type="ChEBI" id="CHEBI:29035"/>
    </cofactor>
    <cofactor evidence="8">
        <name>Fe(2+)</name>
        <dbReference type="ChEBI" id="CHEBI:29033"/>
    </cofactor>
    <text evidence="8">Binds 2 divalent metal cations per subunit. Has a high-affinity and a low affinity metal-binding site. The true nature of the physiological cofactor is under debate. The enzyme is active with zinc, cobalt, manganese or divalent iron ions. Has high activity with zinc; zinc cofactor is transferred into the active site region by the ZNG1 zinc chaperone.</text>
</comment>
<dbReference type="PRINTS" id="PR00599">
    <property type="entry name" value="MAPEPTIDASE"/>
</dbReference>
<dbReference type="GO" id="GO:0008270">
    <property type="term" value="F:zinc ion binding"/>
    <property type="evidence" value="ECO:0007669"/>
    <property type="project" value="UniProtKB-KW"/>
</dbReference>
<feature type="binding site" evidence="8">
    <location>
        <position position="323"/>
    </location>
    <ligand>
        <name>Zn(2+)</name>
        <dbReference type="ChEBI" id="CHEBI:29105"/>
        <label>4</label>
        <note>catalytic</note>
    </ligand>
</feature>
<organism evidence="13">
    <name type="scientific">Auxenochlorella protothecoides</name>
    <name type="common">Green microalga</name>
    <name type="synonym">Chlorella protothecoides</name>
    <dbReference type="NCBI Taxonomy" id="3075"/>
    <lineage>
        <taxon>Eukaryota</taxon>
        <taxon>Viridiplantae</taxon>
        <taxon>Chlorophyta</taxon>
        <taxon>core chlorophytes</taxon>
        <taxon>Trebouxiophyceae</taxon>
        <taxon>Chlorellales</taxon>
        <taxon>Chlorellaceae</taxon>
        <taxon>Auxenochlorella</taxon>
    </lineage>
</organism>
<evidence type="ECO:0000256" key="10">
    <source>
        <dbReference type="RuleBase" id="RU003653"/>
    </source>
</evidence>
<evidence type="ECO:0000256" key="9">
    <source>
        <dbReference type="PROSITE-ProRule" id="PRU01357"/>
    </source>
</evidence>
<dbReference type="InterPro" id="IPR036005">
    <property type="entry name" value="Creatinase/aminopeptidase-like"/>
</dbReference>
<keyword evidence="3 8" id="KW-0645">Protease</keyword>
<evidence type="ECO:0000256" key="3">
    <source>
        <dbReference type="ARBA" id="ARBA00022670"/>
    </source>
</evidence>
<comment type="function">
    <text evidence="8 10">Cotranslationally removes the N-terminal methionine from nascent proteins. The N-terminal methionine is often cleaved when the second residue in the primary sequence is small and uncharged (Met-Ala-, Cys, Gly, Pro, Ser, Thr, or Val).</text>
</comment>
<comment type="catalytic activity">
    <reaction evidence="8 10">
        <text>Release of N-terminal amino acids, preferentially methionine, from peptides and arylamides.</text>
        <dbReference type="EC" id="3.4.11.18"/>
    </reaction>
</comment>
<dbReference type="NCBIfam" id="TIGR00500">
    <property type="entry name" value="met_pdase_I"/>
    <property type="match status" value="1"/>
</dbReference>
<proteinExistence type="inferred from homology"/>
<dbReference type="InterPro" id="IPR031615">
    <property type="entry name" value="Zfn-C6H2"/>
</dbReference>
<feature type="binding site" evidence="8">
    <location>
        <position position="297"/>
    </location>
    <ligand>
        <name>a protein</name>
        <dbReference type="ChEBI" id="CHEBI:16541"/>
    </ligand>
    <ligandPart>
        <name>N-terminal L-methionine residue</name>
        <dbReference type="ChEBI" id="CHEBI:64731"/>
    </ligandPart>
</feature>
<accession>A0A1D2A6W1</accession>
<sequence length="374" mass="41553">MTATTEPLTELKCFKCQKPAKLQCPKCLELDLERDHAAFCSQQCFAASWVDHKRLHRPGPDGWHYATRRGAGRSLTMPDFNWTGPLRPWRISPMRSIPDSIPKPEWYSTGRADVEVSSRQQHTPIPRFGKAAEGIRAACTLGRKVLDLAHAAVAPGVTTDEIDRVVHEATIAAGAYPSPYNYFNFPKSVCTSVNEIICHGIPDRRPLENGDIVNVDVSVYLNGWHGDLNETFVVGEVDDVSKKLLKTTHECLELAIAACRPGMRYRDVGDIITRHASAAGLSVVKAYCGHGIGDLFHCAPNVHHYAHNKARGVMKEGEVFTIEPMICVGSHRDKTWPDGWWAMAWGVLIVLVFMVLFLGGGCLMVSFGIQYCWQ</sequence>
<keyword evidence="11" id="KW-0812">Transmembrane</keyword>
<evidence type="ECO:0000256" key="8">
    <source>
        <dbReference type="HAMAP-Rule" id="MF_03174"/>
    </source>
</evidence>
<dbReference type="Pfam" id="PF00557">
    <property type="entry name" value="Peptidase_M24"/>
    <property type="match status" value="1"/>
</dbReference>
<reference evidence="13" key="1">
    <citation type="submission" date="2015-08" db="EMBL/GenBank/DDBJ databases">
        <authorList>
            <person name="Babu N.S."/>
            <person name="Beckwith C.J."/>
            <person name="Beseler K.G."/>
            <person name="Brison A."/>
            <person name="Carone J.V."/>
            <person name="Caskin T.P."/>
            <person name="Diamond M."/>
            <person name="Durham M.E."/>
            <person name="Foxe J.M."/>
            <person name="Go M."/>
            <person name="Henderson B.A."/>
            <person name="Jones I.B."/>
            <person name="McGettigan J.A."/>
            <person name="Micheletti S.J."/>
            <person name="Nasrallah M.E."/>
            <person name="Ortiz D."/>
            <person name="Piller C.R."/>
            <person name="Privatt S.R."/>
            <person name="Schneider S.L."/>
            <person name="Sharp S."/>
            <person name="Smith T.C."/>
            <person name="Stanton J.D."/>
            <person name="Ullery H.E."/>
            <person name="Wilson R.J."/>
            <person name="Serrano M.G."/>
            <person name="Buck G."/>
            <person name="Lee V."/>
            <person name="Wang Y."/>
            <person name="Carvalho R."/>
            <person name="Voegtly L."/>
            <person name="Shi R."/>
            <person name="Duckworth R."/>
            <person name="Johnson A."/>
            <person name="Loviza R."/>
            <person name="Walstead R."/>
            <person name="Shah Z."/>
            <person name="Kiflezghi M."/>
            <person name="Wade K."/>
            <person name="Ball S.L."/>
            <person name="Bradley K.W."/>
            <person name="Asai D.J."/>
            <person name="Bowman C.A."/>
            <person name="Russell D.A."/>
            <person name="Pope W.H."/>
            <person name="Jacobs-Sera D."/>
            <person name="Hendrix R.W."/>
            <person name="Hatfull G.F."/>
        </authorList>
    </citation>
    <scope>NUCLEOTIDE SEQUENCE</scope>
</reference>
<feature type="binding site" evidence="8">
    <location>
        <position position="216"/>
    </location>
    <ligand>
        <name>Zn(2+)</name>
        <dbReference type="ChEBI" id="CHEBI:29105"/>
        <label>3</label>
    </ligand>
</feature>
<keyword evidence="7" id="KW-0862">Zinc</keyword>
<dbReference type="AlphaFoldDB" id="A0A1D2A6W1"/>
<evidence type="ECO:0000256" key="11">
    <source>
        <dbReference type="SAM" id="Phobius"/>
    </source>
</evidence>
<keyword evidence="11" id="KW-0472">Membrane</keyword>
<dbReference type="Gene3D" id="6.10.140.2220">
    <property type="match status" value="1"/>
</dbReference>
<dbReference type="InterPro" id="IPR000994">
    <property type="entry name" value="Pept_M24"/>
</dbReference>
<dbReference type="InterPro" id="IPR002467">
    <property type="entry name" value="Pept_M24A_MAP1"/>
</dbReference>
<dbReference type="CDD" id="cd01086">
    <property type="entry name" value="MetAP1"/>
    <property type="match status" value="1"/>
</dbReference>
<dbReference type="Pfam" id="PF15801">
    <property type="entry name" value="zf-C6H2"/>
    <property type="match status" value="1"/>
</dbReference>
<dbReference type="PROSITE" id="PS52013">
    <property type="entry name" value="ZF_C6H2"/>
    <property type="match status" value="1"/>
</dbReference>
<comment type="similarity">
    <text evidence="8 9">Belongs to the peptidase M24A family. Methionine aminopeptidase type 1 subfamily.</text>
</comment>
<evidence type="ECO:0000256" key="7">
    <source>
        <dbReference type="ARBA" id="ARBA00022833"/>
    </source>
</evidence>
<keyword evidence="11" id="KW-1133">Transmembrane helix</keyword>
<dbReference type="GO" id="GO:0070006">
    <property type="term" value="F:metalloaminopeptidase activity"/>
    <property type="evidence" value="ECO:0007669"/>
    <property type="project" value="UniProtKB-UniRule"/>
</dbReference>
<comment type="cofactor">
    <cofactor evidence="10">
        <name>Co(2+)</name>
        <dbReference type="ChEBI" id="CHEBI:48828"/>
    </cofactor>
    <cofactor evidence="10">
        <name>Zn(2+)</name>
        <dbReference type="ChEBI" id="CHEBI:29105"/>
    </cofactor>
    <cofactor evidence="10">
        <name>Mn(2+)</name>
        <dbReference type="ChEBI" id="CHEBI:29035"/>
    </cofactor>
    <cofactor evidence="10">
        <name>Fe(2+)</name>
        <dbReference type="ChEBI" id="CHEBI:29033"/>
    </cofactor>
    <text evidence="10">Binds 2 divalent metal cations per subunit. Has a high-affinity and a low affinity metal-binding site. The true nature of the physiological cofactor is under debate. The enzyme is active with cobalt, zinc, manganese or divalent iron ions.</text>
</comment>
<keyword evidence="2 8" id="KW-0963">Cytoplasm</keyword>
<evidence type="ECO:0000256" key="2">
    <source>
        <dbReference type="ARBA" id="ARBA00022490"/>
    </source>
</evidence>
<evidence type="ECO:0000259" key="12">
    <source>
        <dbReference type="PROSITE" id="PS52013"/>
    </source>
</evidence>
<feature type="binding site" evidence="8">
    <location>
        <position position="227"/>
    </location>
    <ligand>
        <name>Zn(2+)</name>
        <dbReference type="ChEBI" id="CHEBI:29105"/>
        <label>3</label>
    </ligand>
</feature>
<evidence type="ECO:0000256" key="4">
    <source>
        <dbReference type="ARBA" id="ARBA00022723"/>
    </source>
</evidence>
<dbReference type="Gene3D" id="3.90.230.10">
    <property type="entry name" value="Creatinase/methionine aminopeptidase superfamily"/>
    <property type="match status" value="1"/>
</dbReference>
<keyword evidence="4 8" id="KW-0479">Metal-binding</keyword>
<feature type="binding site" evidence="8">
    <location>
        <position position="199"/>
    </location>
    <ligand>
        <name>a protein</name>
        <dbReference type="ChEBI" id="CHEBI:16541"/>
    </ligand>
    <ligandPart>
        <name>N-terminal L-methionine residue</name>
        <dbReference type="ChEBI" id="CHEBI:64731"/>
    </ligandPart>
</feature>
<evidence type="ECO:0000313" key="13">
    <source>
        <dbReference type="EMBL" id="JAT74914.1"/>
    </source>
</evidence>
<gene>
    <name evidence="13" type="ORF">g.12958</name>
</gene>
<comment type="subcellular location">
    <subcellularLocation>
        <location evidence="8">Cytoplasm</location>
    </subcellularLocation>
</comment>
<keyword evidence="5 9" id="KW-0863">Zinc-finger</keyword>
<dbReference type="SUPFAM" id="SSF55920">
    <property type="entry name" value="Creatinase/aminopeptidase"/>
    <property type="match status" value="1"/>
</dbReference>
<evidence type="ECO:0000256" key="1">
    <source>
        <dbReference type="ARBA" id="ARBA00022438"/>
    </source>
</evidence>
<dbReference type="InterPro" id="IPR001714">
    <property type="entry name" value="Pept_M24_MAP"/>
</dbReference>
<comment type="caution">
    <text evidence="8">Lacks conserved residue(s) required for the propagation of feature annotation.</text>
</comment>
<dbReference type="PANTHER" id="PTHR43330">
    <property type="entry name" value="METHIONINE AMINOPEPTIDASE"/>
    <property type="match status" value="1"/>
</dbReference>
<dbReference type="PANTHER" id="PTHR43330:SF7">
    <property type="entry name" value="METHIONINE AMINOPEPTIDASE 1"/>
    <property type="match status" value="1"/>
</dbReference>